<evidence type="ECO:0000313" key="1">
    <source>
        <dbReference type="EMBL" id="GAA3897255.1"/>
    </source>
</evidence>
<comment type="caution">
    <text evidence="1">The sequence shown here is derived from an EMBL/GenBank/DDBJ whole genome shotgun (WGS) entry which is preliminary data.</text>
</comment>
<keyword evidence="2" id="KW-1185">Reference proteome</keyword>
<accession>A0ABP7LCZ9</accession>
<evidence type="ECO:0000313" key="2">
    <source>
        <dbReference type="Proteomes" id="UP001500827"/>
    </source>
</evidence>
<gene>
    <name evidence="1" type="ORF">GCM10022276_15320</name>
</gene>
<dbReference type="EMBL" id="BAABBM010000001">
    <property type="protein sequence ID" value="GAA3897255.1"/>
    <property type="molecule type" value="Genomic_DNA"/>
</dbReference>
<proteinExistence type="predicted"/>
<name>A0ABP7LCZ9_9SPHN</name>
<reference evidence="2" key="1">
    <citation type="journal article" date="2019" name="Int. J. Syst. Evol. Microbiol.">
        <title>The Global Catalogue of Microorganisms (GCM) 10K type strain sequencing project: providing services to taxonomists for standard genome sequencing and annotation.</title>
        <authorList>
            <consortium name="The Broad Institute Genomics Platform"/>
            <consortium name="The Broad Institute Genome Sequencing Center for Infectious Disease"/>
            <person name="Wu L."/>
            <person name="Ma J."/>
        </authorList>
    </citation>
    <scope>NUCLEOTIDE SEQUENCE [LARGE SCALE GENOMIC DNA]</scope>
    <source>
        <strain evidence="2">JCM 17543</strain>
    </source>
</reference>
<organism evidence="1 2">
    <name type="scientific">Sphingomonas limnosediminicola</name>
    <dbReference type="NCBI Taxonomy" id="940133"/>
    <lineage>
        <taxon>Bacteria</taxon>
        <taxon>Pseudomonadati</taxon>
        <taxon>Pseudomonadota</taxon>
        <taxon>Alphaproteobacteria</taxon>
        <taxon>Sphingomonadales</taxon>
        <taxon>Sphingomonadaceae</taxon>
        <taxon>Sphingomonas</taxon>
    </lineage>
</organism>
<sequence length="87" mass="9935">MTLRCHLFGHVRSASRAAFDEKHQFWISDCKRCHILLVREQDGKWAPLPRQPDRLDPIQRIEPVIADDTLELSEEDEPAAFAAAVVA</sequence>
<dbReference type="RefSeq" id="WP_344699091.1">
    <property type="nucleotide sequence ID" value="NZ_BAABBM010000001.1"/>
</dbReference>
<dbReference type="Proteomes" id="UP001500827">
    <property type="component" value="Unassembled WGS sequence"/>
</dbReference>
<protein>
    <submittedName>
        <fullName evidence="1">Uncharacterized protein</fullName>
    </submittedName>
</protein>